<reference evidence="1" key="2">
    <citation type="submission" date="2021-05" db="EMBL/GenBank/DDBJ databases">
        <title>Protein family content uncovers lineage relationships and bacterial pathway maintenance mechanisms in DPANN archaea.</title>
        <authorList>
            <person name="Castelle C.J."/>
            <person name="Meheust R."/>
            <person name="Jaffe A.L."/>
            <person name="Seitz K."/>
            <person name="Gong X."/>
            <person name="Baker B.J."/>
            <person name="Banfield J.F."/>
        </authorList>
    </citation>
    <scope>NUCLEOTIDE SEQUENCE</scope>
    <source>
        <strain evidence="1">RIFCSPLOWO2_01_FULL_AR10_48_17</strain>
    </source>
</reference>
<gene>
    <name evidence="1" type="ORF">J4215_04395</name>
</gene>
<evidence type="ECO:0000313" key="2">
    <source>
        <dbReference type="Proteomes" id="UP000675968"/>
    </source>
</evidence>
<organism evidence="1 2">
    <name type="scientific">Candidatus Iainarchaeum sp</name>
    <dbReference type="NCBI Taxonomy" id="3101447"/>
    <lineage>
        <taxon>Archaea</taxon>
        <taxon>Candidatus Iainarchaeota</taxon>
        <taxon>Candidatus Iainarchaeia</taxon>
        <taxon>Candidatus Iainarchaeales</taxon>
        <taxon>Candidatus Iainarchaeaceae</taxon>
        <taxon>Candidatus Iainarchaeum</taxon>
    </lineage>
</organism>
<evidence type="ECO:0000313" key="1">
    <source>
        <dbReference type="EMBL" id="MBS3061793.1"/>
    </source>
</evidence>
<dbReference type="EMBL" id="JAGVWC010000010">
    <property type="protein sequence ID" value="MBS3061793.1"/>
    <property type="molecule type" value="Genomic_DNA"/>
</dbReference>
<dbReference type="AlphaFoldDB" id="A0A8T4L3A8"/>
<dbReference type="Proteomes" id="UP000675968">
    <property type="component" value="Unassembled WGS sequence"/>
</dbReference>
<name>A0A8T4L3A8_9ARCH</name>
<proteinExistence type="predicted"/>
<sequence length="284" mass="32391">MALSIVLPGFGKKTLSTKDAIISLLSVRHPLSLKEIFSDIKKEYAISASYQAVHKMLHSLEGERVVVKNGSKFSLSAEWILNVKAFSARLQSYSNYSLPSDWLQKEVLNLEFHSMVELIRFVIWVFNDQFPNPDKKSRVCLLGHPWLPVGLDPSDLEQVKKIFQVPYYGLYHGAGVLDQFGNTFTQKMGKQSIHQVTYPADGDLVIEGDYVAQIFYPTEFKQRLNALFEKTKSMEQFDMAKVYSLYMENVSIKMVITRNPILAEQLRTEGINLFPKSVHANSFP</sequence>
<comment type="caution">
    <text evidence="1">The sequence shown here is derived from an EMBL/GenBank/DDBJ whole genome shotgun (WGS) entry which is preliminary data.</text>
</comment>
<reference evidence="1" key="1">
    <citation type="submission" date="2021-03" db="EMBL/GenBank/DDBJ databases">
        <authorList>
            <person name="Jaffe A."/>
        </authorList>
    </citation>
    <scope>NUCLEOTIDE SEQUENCE</scope>
    <source>
        <strain evidence="1">RIFCSPLOWO2_01_FULL_AR10_48_17</strain>
    </source>
</reference>
<protein>
    <submittedName>
        <fullName evidence="1">Uncharacterized protein</fullName>
    </submittedName>
</protein>
<accession>A0A8T4L3A8</accession>